<dbReference type="EMBL" id="BMDO01000006">
    <property type="protein sequence ID" value="GGI51324.1"/>
    <property type="molecule type" value="Genomic_DNA"/>
</dbReference>
<reference evidence="14" key="2">
    <citation type="submission" date="2020-09" db="EMBL/GenBank/DDBJ databases">
        <authorList>
            <person name="Sun Q."/>
            <person name="Sedlacek I."/>
        </authorList>
    </citation>
    <scope>NUCLEOTIDE SEQUENCE</scope>
    <source>
        <strain evidence="14">CCM 8711</strain>
    </source>
</reference>
<sequence length="404" mass="43882">MLHIHTESVDSATHTETLFTHLECPACGLTYSADVVRTVCEDVNCLSSLFARYDLSSGFSKESLKGRAATMWRYKEFLPVVETENIVTLGEGFTPIIPLLNLKHMAGSNEVLWKDEAGNPTGSFKARGIGAAVSKAKELGITTIVTPTAGNAGGALAAFAARAGIKAVVYMPKLTPQVFKDECRLYGAELIEVDGNISDCGKLANEQATANGWFQVSTLKEPYRLEGKKTMGYEIAEQLNWQLPDVILYPTGGGTGLIGIWKAFDEMEQLGWIGNERPRMVAVQSESCNGIVQAFHGEQVSSAFVDGGFTIANGLRVPKPYADKIILKVLRDSEGTALSVPDAQMSEALKEIARNEGMLIAPEGAALWQAFKYLKATGWIKEQEQVLLLNTGSGYKYLENIEIS</sequence>
<keyword evidence="8 12" id="KW-0663">Pyridoxal phosphate</keyword>
<dbReference type="InterPro" id="IPR036052">
    <property type="entry name" value="TrpB-like_PALP_sf"/>
</dbReference>
<evidence type="ECO:0000256" key="12">
    <source>
        <dbReference type="PIRSR" id="PIRSR604450-51"/>
    </source>
</evidence>
<name>A0A917JA22_9SPHI</name>
<keyword evidence="9" id="KW-0456">Lyase</keyword>
<evidence type="ECO:0000313" key="15">
    <source>
        <dbReference type="Proteomes" id="UP000662074"/>
    </source>
</evidence>
<evidence type="ECO:0000256" key="11">
    <source>
        <dbReference type="NCBIfam" id="TIGR00260"/>
    </source>
</evidence>
<dbReference type="GO" id="GO:0009088">
    <property type="term" value="P:threonine biosynthetic process"/>
    <property type="evidence" value="ECO:0007669"/>
    <property type="project" value="UniProtKB-UniRule"/>
</dbReference>
<comment type="caution">
    <text evidence="14">The sequence shown here is derived from an EMBL/GenBank/DDBJ whole genome shotgun (WGS) entry which is preliminary data.</text>
</comment>
<keyword evidence="15" id="KW-1185">Reference proteome</keyword>
<keyword evidence="6" id="KW-0028">Amino-acid biosynthesis</keyword>
<reference evidence="14" key="1">
    <citation type="journal article" date="2014" name="Int. J. Syst. Evol. Microbiol.">
        <title>Complete genome sequence of Corynebacterium casei LMG S-19264T (=DSM 44701T), isolated from a smear-ripened cheese.</title>
        <authorList>
            <consortium name="US DOE Joint Genome Institute (JGI-PGF)"/>
            <person name="Walter F."/>
            <person name="Albersmeier A."/>
            <person name="Kalinowski J."/>
            <person name="Ruckert C."/>
        </authorList>
    </citation>
    <scope>NUCLEOTIDE SEQUENCE</scope>
    <source>
        <strain evidence="14">CCM 8711</strain>
    </source>
</reference>
<dbReference type="AlphaFoldDB" id="A0A917JA22"/>
<dbReference type="InterPro" id="IPR000634">
    <property type="entry name" value="Ser/Thr_deHydtase_PyrdxlP-BS"/>
</dbReference>
<dbReference type="PROSITE" id="PS00165">
    <property type="entry name" value="DEHYDRATASE_SER_THR"/>
    <property type="match status" value="1"/>
</dbReference>
<evidence type="ECO:0000256" key="10">
    <source>
        <dbReference type="ARBA" id="ARBA00049144"/>
    </source>
</evidence>
<dbReference type="EC" id="4.2.3.1" evidence="4 11"/>
<protein>
    <recommendedName>
        <fullName evidence="5 11">Threonine synthase</fullName>
        <ecNumber evidence="4 11">4.2.3.1</ecNumber>
    </recommendedName>
</protein>
<dbReference type="NCBIfam" id="NF006050">
    <property type="entry name" value="PRK08197.1"/>
    <property type="match status" value="1"/>
</dbReference>
<dbReference type="GO" id="GO:0030170">
    <property type="term" value="F:pyridoxal phosphate binding"/>
    <property type="evidence" value="ECO:0007669"/>
    <property type="project" value="InterPro"/>
</dbReference>
<dbReference type="SUPFAM" id="SSF53686">
    <property type="entry name" value="Tryptophan synthase beta subunit-like PLP-dependent enzymes"/>
    <property type="match status" value="1"/>
</dbReference>
<feature type="domain" description="Tryptophan synthase beta chain-like PALP" evidence="13">
    <location>
        <begin position="87"/>
        <end position="392"/>
    </location>
</feature>
<dbReference type="Proteomes" id="UP000662074">
    <property type="component" value="Unassembled WGS sequence"/>
</dbReference>
<comment type="cofactor">
    <cofactor evidence="1 12">
        <name>pyridoxal 5'-phosphate</name>
        <dbReference type="ChEBI" id="CHEBI:597326"/>
    </cofactor>
</comment>
<dbReference type="PANTHER" id="PTHR48078:SF6">
    <property type="entry name" value="L-THREONINE DEHYDRATASE CATABOLIC TDCB"/>
    <property type="match status" value="1"/>
</dbReference>
<evidence type="ECO:0000256" key="5">
    <source>
        <dbReference type="ARBA" id="ARBA00018679"/>
    </source>
</evidence>
<dbReference type="InterPro" id="IPR001926">
    <property type="entry name" value="TrpB-like_PALP"/>
</dbReference>
<dbReference type="NCBIfam" id="TIGR00260">
    <property type="entry name" value="thrC"/>
    <property type="match status" value="1"/>
</dbReference>
<evidence type="ECO:0000259" key="13">
    <source>
        <dbReference type="Pfam" id="PF00291"/>
    </source>
</evidence>
<dbReference type="Pfam" id="PF00291">
    <property type="entry name" value="PALP"/>
    <property type="match status" value="1"/>
</dbReference>
<comment type="pathway">
    <text evidence="2">Amino-acid biosynthesis; L-threonine biosynthesis; L-threonine from L-aspartate: step 5/5.</text>
</comment>
<comment type="catalytic activity">
    <reaction evidence="10">
        <text>O-phospho-L-homoserine + H2O = L-threonine + phosphate</text>
        <dbReference type="Rhea" id="RHEA:10840"/>
        <dbReference type="ChEBI" id="CHEBI:15377"/>
        <dbReference type="ChEBI" id="CHEBI:43474"/>
        <dbReference type="ChEBI" id="CHEBI:57590"/>
        <dbReference type="ChEBI" id="CHEBI:57926"/>
        <dbReference type="EC" id="4.2.3.1"/>
    </reaction>
</comment>
<dbReference type="InterPro" id="IPR004450">
    <property type="entry name" value="Thr_synthase-like"/>
</dbReference>
<evidence type="ECO:0000256" key="8">
    <source>
        <dbReference type="ARBA" id="ARBA00022898"/>
    </source>
</evidence>
<dbReference type="GO" id="GO:0006565">
    <property type="term" value="P:L-serine catabolic process"/>
    <property type="evidence" value="ECO:0007669"/>
    <property type="project" value="TreeGrafter"/>
</dbReference>
<dbReference type="GO" id="GO:0004795">
    <property type="term" value="F:threonine synthase activity"/>
    <property type="evidence" value="ECO:0007669"/>
    <property type="project" value="UniProtKB-UniRule"/>
</dbReference>
<dbReference type="CDD" id="cd01563">
    <property type="entry name" value="Thr-synth_1"/>
    <property type="match status" value="1"/>
</dbReference>
<proteinExistence type="inferred from homology"/>
<evidence type="ECO:0000256" key="3">
    <source>
        <dbReference type="ARBA" id="ARBA00005517"/>
    </source>
</evidence>
<dbReference type="RefSeq" id="WP_188417297.1">
    <property type="nucleotide sequence ID" value="NZ_BMDO01000006.1"/>
</dbReference>
<dbReference type="GO" id="GO:0009097">
    <property type="term" value="P:isoleucine biosynthetic process"/>
    <property type="evidence" value="ECO:0007669"/>
    <property type="project" value="TreeGrafter"/>
</dbReference>
<keyword evidence="7" id="KW-0791">Threonine biosynthesis</keyword>
<evidence type="ECO:0000256" key="2">
    <source>
        <dbReference type="ARBA" id="ARBA00004979"/>
    </source>
</evidence>
<evidence type="ECO:0000256" key="7">
    <source>
        <dbReference type="ARBA" id="ARBA00022697"/>
    </source>
</evidence>
<evidence type="ECO:0000256" key="4">
    <source>
        <dbReference type="ARBA" id="ARBA00013028"/>
    </source>
</evidence>
<evidence type="ECO:0000313" key="14">
    <source>
        <dbReference type="EMBL" id="GGI51324.1"/>
    </source>
</evidence>
<evidence type="ECO:0000256" key="6">
    <source>
        <dbReference type="ARBA" id="ARBA00022605"/>
    </source>
</evidence>
<comment type="similarity">
    <text evidence="3">Belongs to the threonine synthase family.</text>
</comment>
<dbReference type="PANTHER" id="PTHR48078">
    <property type="entry name" value="THREONINE DEHYDRATASE, MITOCHONDRIAL-RELATED"/>
    <property type="match status" value="1"/>
</dbReference>
<evidence type="ECO:0000256" key="9">
    <source>
        <dbReference type="ARBA" id="ARBA00023239"/>
    </source>
</evidence>
<feature type="modified residue" description="N6-(pyridoxal phosphate)lysine" evidence="12">
    <location>
        <position position="125"/>
    </location>
</feature>
<accession>A0A917JA22</accession>
<organism evidence="14 15">
    <name type="scientific">Mucilaginibacter galii</name>
    <dbReference type="NCBI Taxonomy" id="2005073"/>
    <lineage>
        <taxon>Bacteria</taxon>
        <taxon>Pseudomonadati</taxon>
        <taxon>Bacteroidota</taxon>
        <taxon>Sphingobacteriia</taxon>
        <taxon>Sphingobacteriales</taxon>
        <taxon>Sphingobacteriaceae</taxon>
        <taxon>Mucilaginibacter</taxon>
    </lineage>
</organism>
<dbReference type="GO" id="GO:0004794">
    <property type="term" value="F:threonine deaminase activity"/>
    <property type="evidence" value="ECO:0007669"/>
    <property type="project" value="TreeGrafter"/>
</dbReference>
<dbReference type="GO" id="GO:0006567">
    <property type="term" value="P:L-threonine catabolic process"/>
    <property type="evidence" value="ECO:0007669"/>
    <property type="project" value="TreeGrafter"/>
</dbReference>
<dbReference type="InterPro" id="IPR050147">
    <property type="entry name" value="Ser/Thr_Dehydratase"/>
</dbReference>
<gene>
    <name evidence="14" type="ORF">GCM10011425_25360</name>
</gene>
<evidence type="ECO:0000256" key="1">
    <source>
        <dbReference type="ARBA" id="ARBA00001933"/>
    </source>
</evidence>
<dbReference type="GO" id="GO:0003941">
    <property type="term" value="F:L-serine ammonia-lyase activity"/>
    <property type="evidence" value="ECO:0007669"/>
    <property type="project" value="TreeGrafter"/>
</dbReference>
<dbReference type="Gene3D" id="3.40.50.1100">
    <property type="match status" value="2"/>
</dbReference>